<dbReference type="InterPro" id="IPR038296">
    <property type="entry name" value="ParD_sf"/>
</dbReference>
<accession>A0ABR8NU27</accession>
<name>A0ABR8NU27_9GAMM</name>
<dbReference type="Gene3D" id="6.10.10.120">
    <property type="entry name" value="Antitoxin ParD1-like"/>
    <property type="match status" value="1"/>
</dbReference>
<evidence type="ECO:0000313" key="1">
    <source>
        <dbReference type="EMBL" id="MBD5769557.1"/>
    </source>
</evidence>
<dbReference type="Pfam" id="PF03693">
    <property type="entry name" value="ParD_antitoxin"/>
    <property type="match status" value="1"/>
</dbReference>
<proteinExistence type="predicted"/>
<reference evidence="1 2" key="1">
    <citation type="submission" date="2020-09" db="EMBL/GenBank/DDBJ databases">
        <title>Marinomonas sp. nov., isolated from the cysticercosis algae of Qingdao, China.</title>
        <authorList>
            <person name="Sun X."/>
        </authorList>
    </citation>
    <scope>NUCLEOTIDE SEQUENCE [LARGE SCALE GENOMIC DNA]</scope>
    <source>
        <strain evidence="1 2">SM2066</strain>
    </source>
</reference>
<sequence length="61" mass="7083">MFEVELVHTVLRKLEDKESKLKTLRSLIKEGRVSGTVKYSYDDLMKELDDQLAKQKNSGLK</sequence>
<evidence type="ECO:0000313" key="2">
    <source>
        <dbReference type="Proteomes" id="UP000604161"/>
    </source>
</evidence>
<protein>
    <submittedName>
        <fullName evidence="1">Type II toxin-antitoxin system ParD family antitoxin</fullName>
    </submittedName>
</protein>
<gene>
    <name evidence="1" type="ORF">IF202_00700</name>
</gene>
<dbReference type="EMBL" id="JACYFC010000001">
    <property type="protein sequence ID" value="MBD5769557.1"/>
    <property type="molecule type" value="Genomic_DNA"/>
</dbReference>
<comment type="caution">
    <text evidence="1">The sequence shown here is derived from an EMBL/GenBank/DDBJ whole genome shotgun (WGS) entry which is preliminary data.</text>
</comment>
<dbReference type="InterPro" id="IPR022789">
    <property type="entry name" value="ParD"/>
</dbReference>
<dbReference type="Proteomes" id="UP000604161">
    <property type="component" value="Unassembled WGS sequence"/>
</dbReference>
<organism evidence="1 2">
    <name type="scientific">Marinomonas colpomeniae</name>
    <dbReference type="NCBI Taxonomy" id="2774408"/>
    <lineage>
        <taxon>Bacteria</taxon>
        <taxon>Pseudomonadati</taxon>
        <taxon>Pseudomonadota</taxon>
        <taxon>Gammaproteobacteria</taxon>
        <taxon>Oceanospirillales</taxon>
        <taxon>Oceanospirillaceae</taxon>
        <taxon>Marinomonas</taxon>
    </lineage>
</organism>
<keyword evidence="2" id="KW-1185">Reference proteome</keyword>